<dbReference type="Proteomes" id="UP001370758">
    <property type="component" value="Unassembled WGS sequence"/>
</dbReference>
<feature type="disulfide bond" evidence="15">
    <location>
        <begin position="55"/>
        <end position="88"/>
    </location>
</feature>
<evidence type="ECO:0000256" key="2">
    <source>
        <dbReference type="ARBA" id="ARBA00004613"/>
    </source>
</evidence>
<keyword evidence="21" id="KW-1185">Reference proteome</keyword>
<feature type="chain" id="PRO_5043900439" description="CFEM domain-containing protein" evidence="18">
    <location>
        <begin position="23"/>
        <end position="232"/>
    </location>
</feature>
<dbReference type="InterPro" id="IPR051735">
    <property type="entry name" value="CFEM_domain"/>
</dbReference>
<dbReference type="AlphaFoldDB" id="A0AAV9WG63"/>
<accession>A0AAV9WG63</accession>
<dbReference type="InterPro" id="IPR008427">
    <property type="entry name" value="Extracellular_membr_CFEM_dom"/>
</dbReference>
<keyword evidence="13" id="KW-0325">Glycoprotein</keyword>
<comment type="caution">
    <text evidence="20">The sequence shown here is derived from an EMBL/GenBank/DDBJ whole genome shotgun (WGS) entry which is preliminary data.</text>
</comment>
<evidence type="ECO:0000313" key="21">
    <source>
        <dbReference type="Proteomes" id="UP001370758"/>
    </source>
</evidence>
<sequence>MQLSASFSNLCWASLLWISAVAQFEEGQIPPCASTCTYGAFYNQDCQDKDYYCLCKDPTMLTFLIPCTGALCEPSEIDQTIHAVEDLCASFSVTLSISTTWSATQPSTTIFDTSRSSHPSSATKSSPKTTSVSASLTQTGPGSAMIPSDTSTATPTPETGGGSKLGAGAIAGIAIGASVPVIALIAFLYTRFQRRNRKFGSSMLPVNKYSEPSHWGGIGPDNDIPGQLITRK</sequence>
<evidence type="ECO:0000256" key="13">
    <source>
        <dbReference type="ARBA" id="ARBA00023180"/>
    </source>
</evidence>
<dbReference type="EMBL" id="JAVHJL010000003">
    <property type="protein sequence ID" value="KAK6507855.1"/>
    <property type="molecule type" value="Genomic_DNA"/>
</dbReference>
<feature type="disulfide bond" evidence="15">
    <location>
        <begin position="32"/>
        <end position="72"/>
    </location>
</feature>
<protein>
    <recommendedName>
        <fullName evidence="19">CFEM domain-containing protein</fullName>
    </recommendedName>
</protein>
<evidence type="ECO:0000256" key="7">
    <source>
        <dbReference type="ARBA" id="ARBA00022622"/>
    </source>
</evidence>
<comment type="similarity">
    <text evidence="3">Belongs to the RBT5 family.</text>
</comment>
<evidence type="ECO:0000256" key="10">
    <source>
        <dbReference type="ARBA" id="ARBA00023004"/>
    </source>
</evidence>
<keyword evidence="7" id="KW-0336">GPI-anchor</keyword>
<keyword evidence="14" id="KW-0449">Lipoprotein</keyword>
<keyword evidence="17" id="KW-0812">Transmembrane</keyword>
<evidence type="ECO:0000256" key="6">
    <source>
        <dbReference type="ARBA" id="ARBA00022617"/>
    </source>
</evidence>
<dbReference type="GO" id="GO:0005886">
    <property type="term" value="C:plasma membrane"/>
    <property type="evidence" value="ECO:0007669"/>
    <property type="project" value="UniProtKB-SubCell"/>
</dbReference>
<feature type="signal peptide" evidence="18">
    <location>
        <begin position="1"/>
        <end position="22"/>
    </location>
</feature>
<evidence type="ECO:0000256" key="12">
    <source>
        <dbReference type="ARBA" id="ARBA00023157"/>
    </source>
</evidence>
<dbReference type="GO" id="GO:0098552">
    <property type="term" value="C:side of membrane"/>
    <property type="evidence" value="ECO:0007669"/>
    <property type="project" value="UniProtKB-KW"/>
</dbReference>
<keyword evidence="10 15" id="KW-0408">Iron</keyword>
<keyword evidence="12 15" id="KW-1015">Disulfide bond</keyword>
<dbReference type="Pfam" id="PF05730">
    <property type="entry name" value="CFEM"/>
    <property type="match status" value="1"/>
</dbReference>
<evidence type="ECO:0000313" key="20">
    <source>
        <dbReference type="EMBL" id="KAK6507855.1"/>
    </source>
</evidence>
<name>A0AAV9WG63_9PEZI</name>
<feature type="disulfide bond" evidence="15">
    <location>
        <begin position="36"/>
        <end position="67"/>
    </location>
</feature>
<dbReference type="PANTHER" id="PTHR37928:SF2">
    <property type="entry name" value="GPI ANCHORED CFEM DOMAIN PROTEIN (AFU_ORTHOLOGUE AFUA_6G10580)"/>
    <property type="match status" value="1"/>
</dbReference>
<evidence type="ECO:0000256" key="9">
    <source>
        <dbReference type="ARBA" id="ARBA00022729"/>
    </source>
</evidence>
<dbReference type="PROSITE" id="PS52012">
    <property type="entry name" value="CFEM"/>
    <property type="match status" value="1"/>
</dbReference>
<comment type="subcellular location">
    <subcellularLocation>
        <location evidence="1">Cell membrane</location>
        <topology evidence="1">Lipid-anchor</topology>
        <topology evidence="1">GPI-anchor</topology>
    </subcellularLocation>
    <subcellularLocation>
        <location evidence="2">Secreted</location>
    </subcellularLocation>
</comment>
<feature type="compositionally biased region" description="Low complexity" evidence="16">
    <location>
        <begin position="113"/>
        <end position="135"/>
    </location>
</feature>
<dbReference type="SMART" id="SM00747">
    <property type="entry name" value="CFEM"/>
    <property type="match status" value="1"/>
</dbReference>
<feature type="binding site" description="axial binding residue" evidence="15">
    <location>
        <position position="50"/>
    </location>
    <ligand>
        <name>heme</name>
        <dbReference type="ChEBI" id="CHEBI:30413"/>
    </ligand>
    <ligandPart>
        <name>Fe</name>
        <dbReference type="ChEBI" id="CHEBI:18248"/>
    </ligandPart>
</feature>
<keyword evidence="11 17" id="KW-0472">Membrane</keyword>
<dbReference type="GO" id="GO:0005576">
    <property type="term" value="C:extracellular region"/>
    <property type="evidence" value="ECO:0007669"/>
    <property type="project" value="UniProtKB-SubCell"/>
</dbReference>
<evidence type="ECO:0000256" key="14">
    <source>
        <dbReference type="ARBA" id="ARBA00023288"/>
    </source>
</evidence>
<evidence type="ECO:0000256" key="18">
    <source>
        <dbReference type="SAM" id="SignalP"/>
    </source>
</evidence>
<evidence type="ECO:0000256" key="17">
    <source>
        <dbReference type="SAM" id="Phobius"/>
    </source>
</evidence>
<dbReference type="PANTHER" id="PTHR37928">
    <property type="entry name" value="CFEM DOMAIN PROTEIN (AFU_ORTHOLOGUE AFUA_6G14090)"/>
    <property type="match status" value="1"/>
</dbReference>
<proteinExistence type="inferred from homology"/>
<evidence type="ECO:0000256" key="11">
    <source>
        <dbReference type="ARBA" id="ARBA00023136"/>
    </source>
</evidence>
<evidence type="ECO:0000256" key="8">
    <source>
        <dbReference type="ARBA" id="ARBA00022723"/>
    </source>
</evidence>
<evidence type="ECO:0000259" key="19">
    <source>
        <dbReference type="PROSITE" id="PS52012"/>
    </source>
</evidence>
<evidence type="ECO:0000256" key="16">
    <source>
        <dbReference type="SAM" id="MobiDB-lite"/>
    </source>
</evidence>
<evidence type="ECO:0000256" key="4">
    <source>
        <dbReference type="ARBA" id="ARBA00022475"/>
    </source>
</evidence>
<keyword evidence="5" id="KW-0964">Secreted</keyword>
<feature type="transmembrane region" description="Helical" evidence="17">
    <location>
        <begin position="165"/>
        <end position="189"/>
    </location>
</feature>
<keyword evidence="17" id="KW-1133">Transmembrane helix</keyword>
<feature type="compositionally biased region" description="Polar residues" evidence="16">
    <location>
        <begin position="148"/>
        <end position="157"/>
    </location>
</feature>
<keyword evidence="6 15" id="KW-0349">Heme</keyword>
<reference evidence="20 21" key="1">
    <citation type="submission" date="2023-08" db="EMBL/GenBank/DDBJ databases">
        <authorList>
            <person name="Palmer J.M."/>
        </authorList>
    </citation>
    <scope>NUCLEOTIDE SEQUENCE [LARGE SCALE GENOMIC DNA]</scope>
    <source>
        <strain evidence="20 21">TWF481</strain>
    </source>
</reference>
<evidence type="ECO:0000256" key="1">
    <source>
        <dbReference type="ARBA" id="ARBA00004609"/>
    </source>
</evidence>
<gene>
    <name evidence="20" type="ORF">TWF481_006277</name>
</gene>
<evidence type="ECO:0000256" key="3">
    <source>
        <dbReference type="ARBA" id="ARBA00010031"/>
    </source>
</evidence>
<keyword evidence="4" id="KW-1003">Cell membrane</keyword>
<keyword evidence="8 15" id="KW-0479">Metal-binding</keyword>
<feature type="domain" description="CFEM" evidence="19">
    <location>
        <begin position="4"/>
        <end position="125"/>
    </location>
</feature>
<keyword evidence="9 18" id="KW-0732">Signal</keyword>
<dbReference type="GO" id="GO:0046872">
    <property type="term" value="F:metal ion binding"/>
    <property type="evidence" value="ECO:0007669"/>
    <property type="project" value="UniProtKB-UniRule"/>
</dbReference>
<feature type="disulfide bond" evidence="15">
    <location>
        <begin position="46"/>
        <end position="53"/>
    </location>
</feature>
<organism evidence="20 21">
    <name type="scientific">Arthrobotrys musiformis</name>
    <dbReference type="NCBI Taxonomy" id="47236"/>
    <lineage>
        <taxon>Eukaryota</taxon>
        <taxon>Fungi</taxon>
        <taxon>Dikarya</taxon>
        <taxon>Ascomycota</taxon>
        <taxon>Pezizomycotina</taxon>
        <taxon>Orbiliomycetes</taxon>
        <taxon>Orbiliales</taxon>
        <taxon>Orbiliaceae</taxon>
        <taxon>Arthrobotrys</taxon>
    </lineage>
</organism>
<evidence type="ECO:0000256" key="5">
    <source>
        <dbReference type="ARBA" id="ARBA00022525"/>
    </source>
</evidence>
<feature type="region of interest" description="Disordered" evidence="16">
    <location>
        <begin position="109"/>
        <end position="160"/>
    </location>
</feature>
<evidence type="ECO:0000256" key="15">
    <source>
        <dbReference type="PROSITE-ProRule" id="PRU01356"/>
    </source>
</evidence>